<evidence type="ECO:0000256" key="1">
    <source>
        <dbReference type="SAM" id="MobiDB-lite"/>
    </source>
</evidence>
<comment type="caution">
    <text evidence="2">The sequence shown here is derived from an EMBL/GenBank/DDBJ whole genome shotgun (WGS) entry which is preliminary data.</text>
</comment>
<gene>
    <name evidence="2" type="ORF">K460DRAFT_413453</name>
</gene>
<name>A0A9P4GV71_9PLEO</name>
<dbReference type="AlphaFoldDB" id="A0A9P4GV71"/>
<evidence type="ECO:0000313" key="3">
    <source>
        <dbReference type="Proteomes" id="UP000800039"/>
    </source>
</evidence>
<proteinExistence type="predicted"/>
<reference evidence="2" key="1">
    <citation type="submission" date="2020-01" db="EMBL/GenBank/DDBJ databases">
        <authorList>
            <consortium name="DOE Joint Genome Institute"/>
            <person name="Haridas S."/>
            <person name="Albert R."/>
            <person name="Binder M."/>
            <person name="Bloem J."/>
            <person name="Labutti K."/>
            <person name="Salamov A."/>
            <person name="Andreopoulos B."/>
            <person name="Baker S.E."/>
            <person name="Barry K."/>
            <person name="Bills G."/>
            <person name="Bluhm B.H."/>
            <person name="Cannon C."/>
            <person name="Castanera R."/>
            <person name="Culley D.E."/>
            <person name="Daum C."/>
            <person name="Ezra D."/>
            <person name="Gonzalez J.B."/>
            <person name="Henrissat B."/>
            <person name="Kuo A."/>
            <person name="Liang C."/>
            <person name="Lipzen A."/>
            <person name="Lutzoni F."/>
            <person name="Magnuson J."/>
            <person name="Mondo S."/>
            <person name="Nolan M."/>
            <person name="Ohm R."/>
            <person name="Pangilinan J."/>
            <person name="Park H.-J."/>
            <person name="Ramirez L."/>
            <person name="Alfaro M."/>
            <person name="Sun H."/>
            <person name="Tritt A."/>
            <person name="Yoshinaga Y."/>
            <person name="Zwiers L.-H."/>
            <person name="Turgeon B.G."/>
            <person name="Goodwin S.B."/>
            <person name="Spatafora J.W."/>
            <person name="Crous P.W."/>
            <person name="Grigoriev I.V."/>
        </authorList>
    </citation>
    <scope>NUCLEOTIDE SEQUENCE</scope>
    <source>
        <strain evidence="2">CBS 394.84</strain>
    </source>
</reference>
<protein>
    <submittedName>
        <fullName evidence="2">Uncharacterized protein</fullName>
    </submittedName>
</protein>
<dbReference type="Proteomes" id="UP000800039">
    <property type="component" value="Unassembled WGS sequence"/>
</dbReference>
<evidence type="ECO:0000313" key="2">
    <source>
        <dbReference type="EMBL" id="KAF1851965.1"/>
    </source>
</evidence>
<feature type="compositionally biased region" description="Basic and acidic residues" evidence="1">
    <location>
        <begin position="1"/>
        <end position="13"/>
    </location>
</feature>
<keyword evidence="3" id="KW-1185">Reference proteome</keyword>
<accession>A0A9P4GV71</accession>
<dbReference type="OrthoDB" id="4364812at2759"/>
<organism evidence="2 3">
    <name type="scientific">Cucurbitaria berberidis CBS 394.84</name>
    <dbReference type="NCBI Taxonomy" id="1168544"/>
    <lineage>
        <taxon>Eukaryota</taxon>
        <taxon>Fungi</taxon>
        <taxon>Dikarya</taxon>
        <taxon>Ascomycota</taxon>
        <taxon>Pezizomycotina</taxon>
        <taxon>Dothideomycetes</taxon>
        <taxon>Pleosporomycetidae</taxon>
        <taxon>Pleosporales</taxon>
        <taxon>Pleosporineae</taxon>
        <taxon>Cucurbitariaceae</taxon>
        <taxon>Cucurbitaria</taxon>
    </lineage>
</organism>
<dbReference type="RefSeq" id="XP_040794528.1">
    <property type="nucleotide sequence ID" value="XM_040937609.1"/>
</dbReference>
<feature type="region of interest" description="Disordered" evidence="1">
    <location>
        <begin position="1"/>
        <end position="20"/>
    </location>
</feature>
<dbReference type="EMBL" id="ML976614">
    <property type="protein sequence ID" value="KAF1851965.1"/>
    <property type="molecule type" value="Genomic_DNA"/>
</dbReference>
<sequence>MDSEQIAHADQKETLNPGAEYGSLPFDRFVVENWDYSKPVQQDQEQWNELAEKWLSMSRIERSPYWAVWFPSASPHPNASFLPTRQQIIRILAPHQTIKERNISQHAASILNEPVWIRTCYASDLSNAYEEMGNAGLRYPENIDRFLLLDDEALYSNPDKDWSRVFLRLPLLPDAGTYLRFNSENDKFSWGEYGPKNRSFMPLFNASCKDKQAVYLLDEEALRERLVKILYLDVHGNAVWKNKIAPEDIEFFEARYFKGSTLGRIMEKCADLDEPSLLQPGALLEYDE</sequence>
<dbReference type="GeneID" id="63854859"/>